<proteinExistence type="predicted"/>
<dbReference type="EMBL" id="CP157197">
    <property type="protein sequence ID" value="XBG66744.1"/>
    <property type="molecule type" value="Genomic_DNA"/>
</dbReference>
<sequence>MLNFETVKYFGHEEYEAIKFHEVLQTYERSATNTTNSLSIKYRAGCYYILRTCFFNDAFGKCSIN</sequence>
<dbReference type="AlphaFoldDB" id="A0AAU7BZX3"/>
<reference evidence="1" key="1">
    <citation type="submission" date="2024-05" db="EMBL/GenBank/DDBJ databases">
        <title>Characterization of a novel Rickettsia species. (Rickettsia oklahomia sp. nov.) from Amblyomma americanum ticks.</title>
        <authorList>
            <person name="Korla P.K."/>
            <person name="Karounos M."/>
            <person name="Wilson J.M."/>
            <person name="Little S.E."/>
            <person name="Qurollo B.A."/>
        </authorList>
    </citation>
    <scope>NUCLEOTIDE SEQUENCE</scope>
    <source>
        <strain evidence="1">Oklahoma-10</strain>
    </source>
</reference>
<organism evidence="1">
    <name type="scientific">Rickettsia oklahomensis</name>
    <dbReference type="NCBI Taxonomy" id="3141789"/>
    <lineage>
        <taxon>Bacteria</taxon>
        <taxon>Pseudomonadati</taxon>
        <taxon>Pseudomonadota</taxon>
        <taxon>Alphaproteobacteria</taxon>
        <taxon>Rickettsiales</taxon>
        <taxon>Rickettsiaceae</taxon>
        <taxon>Rickettsieae</taxon>
        <taxon>Rickettsia</taxon>
        <taxon>belli group</taxon>
    </lineage>
</organism>
<gene>
    <name evidence="1" type="ORF">AAGW17_02595</name>
</gene>
<dbReference type="KEGG" id="rof:AAGW17_02595"/>
<accession>A0AAU7BZX3</accession>
<name>A0AAU7BZX3_9RICK</name>
<evidence type="ECO:0000313" key="1">
    <source>
        <dbReference type="EMBL" id="XBG66744.1"/>
    </source>
</evidence>
<protein>
    <submittedName>
        <fullName evidence="1">Uncharacterized protein</fullName>
    </submittedName>
</protein>